<protein>
    <submittedName>
        <fullName evidence="5">Deaminase</fullName>
    </submittedName>
</protein>
<proteinExistence type="predicted"/>
<organism evidence="5 6">
    <name type="scientific">Nitrosococcus oceani C-27</name>
    <dbReference type="NCBI Taxonomy" id="314279"/>
    <lineage>
        <taxon>Bacteria</taxon>
        <taxon>Pseudomonadati</taxon>
        <taxon>Pseudomonadota</taxon>
        <taxon>Gammaproteobacteria</taxon>
        <taxon>Chromatiales</taxon>
        <taxon>Chromatiaceae</taxon>
        <taxon>Nitrosococcus</taxon>
    </lineage>
</organism>
<name>A0A0E2ZNX8_9GAMM</name>
<dbReference type="Gene3D" id="3.40.430.10">
    <property type="entry name" value="Dihydrofolate Reductase, subunit A"/>
    <property type="match status" value="1"/>
</dbReference>
<dbReference type="PANTHER" id="PTHR38011:SF7">
    <property type="entry name" value="2,5-DIAMINO-6-RIBOSYLAMINO-4(3H)-PYRIMIDINONE 5'-PHOSPHATE REDUCTASE"/>
    <property type="match status" value="1"/>
</dbReference>
<dbReference type="GO" id="GO:0009231">
    <property type="term" value="P:riboflavin biosynthetic process"/>
    <property type="evidence" value="ECO:0007669"/>
    <property type="project" value="InterPro"/>
</dbReference>
<keyword evidence="2" id="KW-0521">NADP</keyword>
<evidence type="ECO:0000256" key="3">
    <source>
        <dbReference type="ARBA" id="ARBA00023002"/>
    </source>
</evidence>
<dbReference type="Pfam" id="PF01872">
    <property type="entry name" value="RibD_C"/>
    <property type="match status" value="1"/>
</dbReference>
<dbReference type="SUPFAM" id="SSF53597">
    <property type="entry name" value="Dihydrofolate reductase-like"/>
    <property type="match status" value="1"/>
</dbReference>
<evidence type="ECO:0000256" key="2">
    <source>
        <dbReference type="ARBA" id="ARBA00022857"/>
    </source>
</evidence>
<dbReference type="HOGENOM" id="CLU_760382_0_0_6"/>
<evidence type="ECO:0000313" key="6">
    <source>
        <dbReference type="Proteomes" id="UP000028839"/>
    </source>
</evidence>
<dbReference type="InterPro" id="IPR024072">
    <property type="entry name" value="DHFR-like_dom_sf"/>
</dbReference>
<accession>A0A0E2ZNX8</accession>
<dbReference type="PANTHER" id="PTHR38011">
    <property type="entry name" value="DIHYDROFOLATE REDUCTASE FAMILY PROTEIN (AFU_ORTHOLOGUE AFUA_8G06820)"/>
    <property type="match status" value="1"/>
</dbReference>
<evidence type="ECO:0000313" key="5">
    <source>
        <dbReference type="EMBL" id="KFI20087.1"/>
    </source>
</evidence>
<keyword evidence="3" id="KW-0560">Oxidoreductase</keyword>
<evidence type="ECO:0000256" key="1">
    <source>
        <dbReference type="ARBA" id="ARBA00005104"/>
    </source>
</evidence>
<dbReference type="Proteomes" id="UP000028839">
    <property type="component" value="Unassembled WGS sequence"/>
</dbReference>
<feature type="domain" description="Bacterial bifunctional deaminase-reductase C-terminal" evidence="4">
    <location>
        <begin position="143"/>
        <end position="334"/>
    </location>
</feature>
<gene>
    <name evidence="5" type="ORF">IB75_05555</name>
</gene>
<sequence length="364" mass="40990">MECAILDSSVNQIWESLLDFKRWRQNHSTAPEVPYVFFYPFETEQQPSRWRFTASLDIIVKTAPKALIIVYFSTPKPPYPHINEVAIVHIPTLLAFDPSALSLGASPWIHSRGPRLPSHLLTAFRLYLPCLAGHHIASQKRLPWISAHLAQTLDGKIAAASGHSQWISNYADRKHAHRLRALHDAVLVGRGTVEKDNPRLTVREVPGENPKRVILDRQCHLLTGEKPYRIFQEPGHNWLLHSDSLNKIETHHAIPEKVIPLGVRNQAGEKNGKLMDLKAVLETIWSLGIRSVFVEGGGKTLSFFLAGGQTDLLHLHIAPLLLGSGLPSFQLPPVARIQEGTYFHMTHFCLDKEILLECLPRHHA</sequence>
<dbReference type="AlphaFoldDB" id="A0A0E2ZNX8"/>
<dbReference type="OrthoDB" id="2313602at2"/>
<reference evidence="5 6" key="1">
    <citation type="submission" date="2014-07" db="EMBL/GenBank/DDBJ databases">
        <title>Comparative analysis of Nitrosococcus oceani genome inventories of strains from Pacific and Atlantic gyres.</title>
        <authorList>
            <person name="Lim C.K."/>
            <person name="Wang L."/>
            <person name="Sayavedra-Soto L.A."/>
            <person name="Klotz M.G."/>
        </authorList>
    </citation>
    <scope>NUCLEOTIDE SEQUENCE [LARGE SCALE GENOMIC DNA]</scope>
    <source>
        <strain evidence="5 6">C-27</strain>
    </source>
</reference>
<comment type="pathway">
    <text evidence="1">Cofactor biosynthesis; riboflavin biosynthesis.</text>
</comment>
<evidence type="ECO:0000259" key="4">
    <source>
        <dbReference type="Pfam" id="PF01872"/>
    </source>
</evidence>
<dbReference type="EMBL" id="JPGN01000029">
    <property type="protein sequence ID" value="KFI20087.1"/>
    <property type="molecule type" value="Genomic_DNA"/>
</dbReference>
<dbReference type="InterPro" id="IPR002734">
    <property type="entry name" value="RibDG_C"/>
</dbReference>
<dbReference type="InterPro" id="IPR050765">
    <property type="entry name" value="Riboflavin_Biosynth_HTPR"/>
</dbReference>
<dbReference type="GO" id="GO:0008703">
    <property type="term" value="F:5-amino-6-(5-phosphoribosylamino)uracil reductase activity"/>
    <property type="evidence" value="ECO:0007669"/>
    <property type="project" value="InterPro"/>
</dbReference>
<comment type="caution">
    <text evidence="5">The sequence shown here is derived from an EMBL/GenBank/DDBJ whole genome shotgun (WGS) entry which is preliminary data.</text>
</comment>